<protein>
    <recommendedName>
        <fullName evidence="3">Alkaline phosphatase family protein</fullName>
    </recommendedName>
</protein>
<evidence type="ECO:0000313" key="1">
    <source>
        <dbReference type="EMBL" id="TSE09189.1"/>
    </source>
</evidence>
<reference evidence="1 2" key="1">
    <citation type="submission" date="2019-07" db="EMBL/GenBank/DDBJ databases">
        <title>The draft genome sequence of Aquimarina algiphila M91.</title>
        <authorList>
            <person name="Meng X."/>
        </authorList>
    </citation>
    <scope>NUCLEOTIDE SEQUENCE [LARGE SCALE GENOMIC DNA]</scope>
    <source>
        <strain evidence="1 2">M91</strain>
    </source>
</reference>
<dbReference type="SUPFAM" id="SSF53649">
    <property type="entry name" value="Alkaline phosphatase-like"/>
    <property type="match status" value="1"/>
</dbReference>
<accession>A0A554VLY2</accession>
<dbReference type="AlphaFoldDB" id="A0A554VLY2"/>
<sequence>MMYKLIIIIFLFFSYIGVRQRVENEDKKIKPKLFVGIVVDQMHYDYLTRFYDQFEEGEFKKMIRASFSYKNHLFTYIPTTTESENTFIYRGYSSKPWH</sequence>
<dbReference type="OrthoDB" id="9766127at2"/>
<dbReference type="InterPro" id="IPR017850">
    <property type="entry name" value="Alkaline_phosphatase_core_sf"/>
</dbReference>
<organism evidence="1 2">
    <name type="scientific">Aquimarina algiphila</name>
    <dbReference type="NCBI Taxonomy" id="2047982"/>
    <lineage>
        <taxon>Bacteria</taxon>
        <taxon>Pseudomonadati</taxon>
        <taxon>Bacteroidota</taxon>
        <taxon>Flavobacteriia</taxon>
        <taxon>Flavobacteriales</taxon>
        <taxon>Flavobacteriaceae</taxon>
        <taxon>Aquimarina</taxon>
    </lineage>
</organism>
<dbReference type="EMBL" id="VLNR01000016">
    <property type="protein sequence ID" value="TSE09189.1"/>
    <property type="molecule type" value="Genomic_DNA"/>
</dbReference>
<evidence type="ECO:0000313" key="2">
    <source>
        <dbReference type="Proteomes" id="UP000318833"/>
    </source>
</evidence>
<comment type="caution">
    <text evidence="1">The sequence shown here is derived from an EMBL/GenBank/DDBJ whole genome shotgun (WGS) entry which is preliminary data.</text>
</comment>
<name>A0A554VLY2_9FLAO</name>
<dbReference type="Proteomes" id="UP000318833">
    <property type="component" value="Unassembled WGS sequence"/>
</dbReference>
<evidence type="ECO:0008006" key="3">
    <source>
        <dbReference type="Google" id="ProtNLM"/>
    </source>
</evidence>
<dbReference type="Gene3D" id="3.40.720.10">
    <property type="entry name" value="Alkaline Phosphatase, subunit A"/>
    <property type="match status" value="1"/>
</dbReference>
<proteinExistence type="predicted"/>
<keyword evidence="2" id="KW-1185">Reference proteome</keyword>
<gene>
    <name evidence="1" type="ORF">FOF46_09885</name>
</gene>